<comment type="caution">
    <text evidence="4">The sequence shown here is derived from an EMBL/GenBank/DDBJ whole genome shotgun (WGS) entry which is preliminary data.</text>
</comment>
<feature type="chain" id="PRO_5045438090" evidence="3">
    <location>
        <begin position="19"/>
        <end position="311"/>
    </location>
</feature>
<keyword evidence="2" id="KW-1133">Transmembrane helix</keyword>
<protein>
    <submittedName>
        <fullName evidence="4">Uncharacterized protein</fullName>
    </submittedName>
</protein>
<feature type="region of interest" description="Disordered" evidence="1">
    <location>
        <begin position="222"/>
        <end position="311"/>
    </location>
</feature>
<accession>A0ABR1V9T2</accession>
<feature type="region of interest" description="Disordered" evidence="1">
    <location>
        <begin position="136"/>
        <end position="184"/>
    </location>
</feature>
<keyword evidence="5" id="KW-1185">Reference proteome</keyword>
<dbReference type="GeneID" id="92050935"/>
<evidence type="ECO:0000256" key="3">
    <source>
        <dbReference type="SAM" id="SignalP"/>
    </source>
</evidence>
<evidence type="ECO:0000313" key="4">
    <source>
        <dbReference type="EMBL" id="KAK8066814.1"/>
    </source>
</evidence>
<name>A0ABR1V9T2_9PEZI</name>
<feature type="compositionally biased region" description="Low complexity" evidence="1">
    <location>
        <begin position="138"/>
        <end position="154"/>
    </location>
</feature>
<evidence type="ECO:0000256" key="2">
    <source>
        <dbReference type="SAM" id="Phobius"/>
    </source>
</evidence>
<keyword evidence="3" id="KW-0732">Signal</keyword>
<evidence type="ECO:0000256" key="1">
    <source>
        <dbReference type="SAM" id="MobiDB-lite"/>
    </source>
</evidence>
<keyword evidence="2" id="KW-0812">Transmembrane</keyword>
<feature type="transmembrane region" description="Helical" evidence="2">
    <location>
        <begin position="190"/>
        <end position="211"/>
    </location>
</feature>
<gene>
    <name evidence="4" type="ORF">PG997_013561</name>
</gene>
<dbReference type="Proteomes" id="UP001433268">
    <property type="component" value="Unassembled WGS sequence"/>
</dbReference>
<dbReference type="EMBL" id="JAQQWN010000009">
    <property type="protein sequence ID" value="KAK8066814.1"/>
    <property type="molecule type" value="Genomic_DNA"/>
</dbReference>
<proteinExistence type="predicted"/>
<feature type="signal peptide" evidence="3">
    <location>
        <begin position="1"/>
        <end position="18"/>
    </location>
</feature>
<reference evidence="4 5" key="1">
    <citation type="submission" date="2023-01" db="EMBL/GenBank/DDBJ databases">
        <title>Analysis of 21 Apiospora genomes using comparative genomics revels a genus with tremendous synthesis potential of carbohydrate active enzymes and secondary metabolites.</title>
        <authorList>
            <person name="Sorensen T."/>
        </authorList>
    </citation>
    <scope>NUCLEOTIDE SEQUENCE [LARGE SCALE GENOMIC DNA]</scope>
    <source>
        <strain evidence="4 5">CBS 114990</strain>
    </source>
</reference>
<feature type="compositionally biased region" description="Basic and acidic residues" evidence="1">
    <location>
        <begin position="279"/>
        <end position="295"/>
    </location>
</feature>
<keyword evidence="2" id="KW-0472">Membrane</keyword>
<organism evidence="4 5">
    <name type="scientific">Apiospora hydei</name>
    <dbReference type="NCBI Taxonomy" id="1337664"/>
    <lineage>
        <taxon>Eukaryota</taxon>
        <taxon>Fungi</taxon>
        <taxon>Dikarya</taxon>
        <taxon>Ascomycota</taxon>
        <taxon>Pezizomycotina</taxon>
        <taxon>Sordariomycetes</taxon>
        <taxon>Xylariomycetidae</taxon>
        <taxon>Amphisphaeriales</taxon>
        <taxon>Apiosporaceae</taxon>
        <taxon>Apiospora</taxon>
    </lineage>
</organism>
<dbReference type="RefSeq" id="XP_066663567.1">
    <property type="nucleotide sequence ID" value="XM_066817875.1"/>
</dbReference>
<evidence type="ECO:0000313" key="5">
    <source>
        <dbReference type="Proteomes" id="UP001433268"/>
    </source>
</evidence>
<sequence length="311" mass="34580">MRASLFFAFSLWLPYAVAVMNFISPPRYGSMRDYRSNSEYPIGYNLSISWTPGVEGRKASLQLYQVNLTSGSIFFGEAETITQGMVDLTSWKWQVSTGKDLGVSNMFQLALWDESKDTYDDWCHYFNITTGGDSDAIPSGATAAGTPAPTATTPPNRPDEGPPTEAATSTSGSEKEQKKDWTGMSTGAKITMGVILPIVAITGFLVGWCVLGRQKKKRQKKEEAAAAAAATESAQWQSIPKYAPEPDQQWPSQQEQWAQQNQWQQPPSQNQWPPQELPTSHERHLIDDSPRETAHEMPNTTLYELPDTAHR</sequence>
<feature type="compositionally biased region" description="Low complexity" evidence="1">
    <location>
        <begin position="245"/>
        <end position="274"/>
    </location>
</feature>